<feature type="compositionally biased region" description="Acidic residues" evidence="1">
    <location>
        <begin position="108"/>
        <end position="122"/>
    </location>
</feature>
<proteinExistence type="predicted"/>
<feature type="non-terminal residue" evidence="3">
    <location>
        <position position="1"/>
    </location>
</feature>
<feature type="region of interest" description="Disordered" evidence="1">
    <location>
        <begin position="287"/>
        <end position="330"/>
    </location>
</feature>
<dbReference type="STRING" id="4615.A0A199V7M3"/>
<protein>
    <recommendedName>
        <fullName evidence="2">Alpha 1,4-glycosyltransferase domain-containing protein</fullName>
    </recommendedName>
</protein>
<feature type="compositionally biased region" description="Basic and acidic residues" evidence="1">
    <location>
        <begin position="287"/>
        <end position="318"/>
    </location>
</feature>
<evidence type="ECO:0000313" key="4">
    <source>
        <dbReference type="Proteomes" id="UP000092600"/>
    </source>
</evidence>
<organism evidence="3 4">
    <name type="scientific">Ananas comosus</name>
    <name type="common">Pineapple</name>
    <name type="synonym">Ananas ananas</name>
    <dbReference type="NCBI Taxonomy" id="4615"/>
    <lineage>
        <taxon>Eukaryota</taxon>
        <taxon>Viridiplantae</taxon>
        <taxon>Streptophyta</taxon>
        <taxon>Embryophyta</taxon>
        <taxon>Tracheophyta</taxon>
        <taxon>Spermatophyta</taxon>
        <taxon>Magnoliopsida</taxon>
        <taxon>Liliopsida</taxon>
        <taxon>Poales</taxon>
        <taxon>Bromeliaceae</taxon>
        <taxon>Bromelioideae</taxon>
        <taxon>Ananas</taxon>
    </lineage>
</organism>
<accession>A0A199V7M3</accession>
<dbReference type="Gene3D" id="3.90.550.20">
    <property type="match status" value="1"/>
</dbReference>
<dbReference type="PANTHER" id="PTHR47213">
    <property type="entry name" value="OS07G0567300 PROTEIN"/>
    <property type="match status" value="1"/>
</dbReference>
<reference evidence="3 4" key="1">
    <citation type="journal article" date="2016" name="DNA Res.">
        <title>The draft genome of MD-2 pineapple using hybrid error correction of long reads.</title>
        <authorList>
            <person name="Redwan R.M."/>
            <person name="Saidin A."/>
            <person name="Kumar S.V."/>
        </authorList>
    </citation>
    <scope>NUCLEOTIDE SEQUENCE [LARGE SCALE GENOMIC DNA]</scope>
    <source>
        <strain evidence="4">cv. MD2</strain>
        <tissue evidence="3">Leaf</tissue>
    </source>
</reference>
<dbReference type="InterPro" id="IPR007577">
    <property type="entry name" value="GlycoTrfase_DXD_sugar-bd_CS"/>
</dbReference>
<dbReference type="Proteomes" id="UP000092600">
    <property type="component" value="Unassembled WGS sequence"/>
</dbReference>
<dbReference type="EMBL" id="LSRQ01002943">
    <property type="protein sequence ID" value="OAY72876.1"/>
    <property type="molecule type" value="Genomic_DNA"/>
</dbReference>
<sequence>LLPAEVHLRPSALRLRRCAPPPALSHRPPLPPLRRPLPSLPPSVFPRPPPDPFLLRDDNPDNVSADAAASFDPLDDRIDELDVLDEDAERSRLLGLAEEDEIVRTNDADADADADADSDESDLPLAPPSPSGLFWDHALGVARRPFGRPATGAWWGDDALPNELRQAERSRIAFGSDDEPVDEDVRLKLSLIKRIEDVLLLKVGGGGDSVLREGWARWLEGKGDFLRRDRMLRSDLELLNPKNHPLLQDPDGPVLTALTKGDLLMQKALFKEMEKIPFIKGGARDVKGSERRSLHSDGKEEEKNEIAPKEREEREVGRNKMAVQKGDAEEKEIRDVTDGWRWGYFPGLDRHLKFSEFMDRFLGDGRCSMRIFMVWNSPPWTYGVRHKRGLESLLRHHKDACVVVFSETIELDFFREFVKDGFRVAVAVPNLGELLDDTPTHIFASVWFEWRKTKHYPIHYSELIRLAALYKYGGIYLDSDVIVLNPLQSLQNSVGVADIIDGNSTFTGAVMAFEKHSNFLMECLKEFYSTYDDTLLKYNGADLVTRVLNRFSTKADKGYGQLNIKIEPPFVFYPISPINITRYFAEPVDEFERVQQDGFYAKMMNESVTFHLWNSITSALVPEPNSLVDRILNHYCLYCRDVL</sequence>
<gene>
    <name evidence="3" type="ORF">ACMD2_21050</name>
</gene>
<dbReference type="AlphaFoldDB" id="A0A199V7M3"/>
<dbReference type="Pfam" id="PF04488">
    <property type="entry name" value="Gly_transf_sug"/>
    <property type="match status" value="1"/>
</dbReference>
<feature type="compositionally biased region" description="Pro residues" evidence="1">
    <location>
        <begin position="19"/>
        <end position="52"/>
    </location>
</feature>
<evidence type="ECO:0000256" key="1">
    <source>
        <dbReference type="SAM" id="MobiDB-lite"/>
    </source>
</evidence>
<feature type="region of interest" description="Disordered" evidence="1">
    <location>
        <begin position="104"/>
        <end position="129"/>
    </location>
</feature>
<feature type="region of interest" description="Disordered" evidence="1">
    <location>
        <begin position="19"/>
        <end position="71"/>
    </location>
</feature>
<dbReference type="SUPFAM" id="SSF53448">
    <property type="entry name" value="Nucleotide-diphospho-sugar transferases"/>
    <property type="match status" value="1"/>
</dbReference>
<evidence type="ECO:0000313" key="3">
    <source>
        <dbReference type="EMBL" id="OAY72876.1"/>
    </source>
</evidence>
<feature type="domain" description="Alpha 1,4-glycosyltransferase" evidence="2">
    <location>
        <begin position="512"/>
        <end position="641"/>
    </location>
</feature>
<evidence type="ECO:0000259" key="2">
    <source>
        <dbReference type="Pfam" id="PF04572"/>
    </source>
</evidence>
<dbReference type="InterPro" id="IPR044789">
    <property type="entry name" value="Put_A1-4-GlycosylTfrase_plant"/>
</dbReference>
<dbReference type="PANTHER" id="PTHR47213:SF1">
    <property type="entry name" value="OS07G0567300 PROTEIN"/>
    <property type="match status" value="1"/>
</dbReference>
<name>A0A199V7M3_ANACO</name>
<dbReference type="InterPro" id="IPR029044">
    <property type="entry name" value="Nucleotide-diphossugar_trans"/>
</dbReference>
<comment type="caution">
    <text evidence="3">The sequence shown here is derived from an EMBL/GenBank/DDBJ whole genome shotgun (WGS) entry which is preliminary data.</text>
</comment>
<dbReference type="InterPro" id="IPR007652">
    <property type="entry name" value="A1-4-GlycosylTfrase_dom"/>
</dbReference>
<dbReference type="Pfam" id="PF04572">
    <property type="entry name" value="Gb3_synth"/>
    <property type="match status" value="1"/>
</dbReference>